<feature type="domain" description="PilX/PilW C-terminal" evidence="2">
    <location>
        <begin position="85"/>
        <end position="152"/>
    </location>
</feature>
<dbReference type="AlphaFoldDB" id="A0A177NVQ8"/>
<protein>
    <recommendedName>
        <fullName evidence="6">Type 4 fimbrial biogenesis protein PilX N-terminal domain-containing protein</fullName>
    </recommendedName>
</protein>
<dbReference type="InterPro" id="IPR025746">
    <property type="entry name" value="PilX_N_dom"/>
</dbReference>
<keyword evidence="5" id="KW-1185">Reference proteome</keyword>
<comment type="caution">
    <text evidence="4">The sequence shown here is derived from an EMBL/GenBank/DDBJ whole genome shotgun (WGS) entry which is preliminary data.</text>
</comment>
<dbReference type="Proteomes" id="UP000077628">
    <property type="component" value="Unassembled WGS sequence"/>
</dbReference>
<evidence type="ECO:0000313" key="4">
    <source>
        <dbReference type="EMBL" id="OAI22137.1"/>
    </source>
</evidence>
<evidence type="ECO:0000259" key="3">
    <source>
        <dbReference type="Pfam" id="PF14341"/>
    </source>
</evidence>
<proteinExistence type="predicted"/>
<dbReference type="Pfam" id="PF13681">
    <property type="entry name" value="PilX"/>
    <property type="match status" value="1"/>
</dbReference>
<keyword evidence="1" id="KW-1133">Transmembrane helix</keyword>
<dbReference type="Pfam" id="PF14341">
    <property type="entry name" value="PilX_N"/>
    <property type="match status" value="1"/>
</dbReference>
<dbReference type="OrthoDB" id="5298746at2"/>
<dbReference type="InterPro" id="IPR025205">
    <property type="entry name" value="PilX/PilW_C"/>
</dbReference>
<evidence type="ECO:0000259" key="2">
    <source>
        <dbReference type="Pfam" id="PF13681"/>
    </source>
</evidence>
<evidence type="ECO:0000313" key="5">
    <source>
        <dbReference type="Proteomes" id="UP000077628"/>
    </source>
</evidence>
<reference evidence="5" key="1">
    <citation type="submission" date="2016-03" db="EMBL/GenBank/DDBJ databases">
        <authorList>
            <person name="Heylen K."/>
            <person name="De Vos P."/>
            <person name="Vekeman B."/>
        </authorList>
    </citation>
    <scope>NUCLEOTIDE SEQUENCE [LARGE SCALE GENOMIC DNA]</scope>
    <source>
        <strain evidence="5">R-45383</strain>
    </source>
</reference>
<feature type="domain" description="Type 4 fimbrial biogenesis protein PilX N-terminal" evidence="3">
    <location>
        <begin position="13"/>
        <end position="63"/>
    </location>
</feature>
<keyword evidence="1" id="KW-0812">Transmembrane</keyword>
<evidence type="ECO:0000256" key="1">
    <source>
        <dbReference type="SAM" id="Phobius"/>
    </source>
</evidence>
<evidence type="ECO:0008006" key="6">
    <source>
        <dbReference type="Google" id="ProtNLM"/>
    </source>
</evidence>
<feature type="transmembrane region" description="Helical" evidence="1">
    <location>
        <begin position="12"/>
        <end position="30"/>
    </location>
</feature>
<dbReference type="RefSeq" id="WP_064026616.1">
    <property type="nucleotide sequence ID" value="NZ_LUUK01000083.1"/>
</dbReference>
<accession>A0A177NVQ8</accession>
<dbReference type="STRING" id="702114.A1355_22705"/>
<keyword evidence="1" id="KW-0472">Membrane</keyword>
<sequence>MNVDFPNINKRQAGAVLFTALIFLIMLMLLGSSAMQTSSLEERMAGNTRNRDLAFQAAEAALKQAENTLTTWRVGPWTGTVPAGLANNPTHTNDVSYWGDVDNWASYKTATVSGASATYIIEKLPDIGTVEQYRVTARGVGGDTNAVVILQAGLSYTPPP</sequence>
<dbReference type="EMBL" id="LUUK01000083">
    <property type="protein sequence ID" value="OAI22137.1"/>
    <property type="molecule type" value="Genomic_DNA"/>
</dbReference>
<organism evidence="4 5">
    <name type="scientific">Methylomonas koyamae</name>
    <dbReference type="NCBI Taxonomy" id="702114"/>
    <lineage>
        <taxon>Bacteria</taxon>
        <taxon>Pseudomonadati</taxon>
        <taxon>Pseudomonadota</taxon>
        <taxon>Gammaproteobacteria</taxon>
        <taxon>Methylococcales</taxon>
        <taxon>Methylococcaceae</taxon>
        <taxon>Methylomonas</taxon>
    </lineage>
</organism>
<name>A0A177NVQ8_9GAMM</name>
<gene>
    <name evidence="4" type="ORF">A1355_22705</name>
</gene>